<gene>
    <name evidence="10" type="primary">LOC107424796</name>
</gene>
<keyword evidence="2" id="KW-0805">Transcription regulation</keyword>
<comment type="subcellular location">
    <subcellularLocation>
        <location evidence="1">Nucleus</location>
    </subcellularLocation>
</comment>
<organism evidence="9 10">
    <name type="scientific">Ziziphus jujuba</name>
    <name type="common">Chinese jujube</name>
    <name type="synonym">Ziziphus sativa</name>
    <dbReference type="NCBI Taxonomy" id="326968"/>
    <lineage>
        <taxon>Eukaryota</taxon>
        <taxon>Viridiplantae</taxon>
        <taxon>Streptophyta</taxon>
        <taxon>Embryophyta</taxon>
        <taxon>Tracheophyta</taxon>
        <taxon>Spermatophyta</taxon>
        <taxon>Magnoliopsida</taxon>
        <taxon>eudicotyledons</taxon>
        <taxon>Gunneridae</taxon>
        <taxon>Pentapetalae</taxon>
        <taxon>rosids</taxon>
        <taxon>fabids</taxon>
        <taxon>Rosales</taxon>
        <taxon>Rhamnaceae</taxon>
        <taxon>Paliureae</taxon>
        <taxon>Ziziphus</taxon>
    </lineage>
</organism>
<sequence length="255" mass="29124">MFSNHPKTQTNNLTNMPFPFIRIINDQEHSIMVSALKHEISGGMDGPTLEEFQLLEAVHNAMSSLPSTSGTNYDQKDQQQQVTLSFPDGDICPFCNINGCLGCNFFSTADSNDGKRGGSKTTASEAKRRKKNNYRGVRQRPWGKWAAEIRDPRRAARVWLGTFETAEQAARAYDKAAIEFRGARAKLNFPLSDYHDEKQSTTDKDMDTESQNKKKSKKKKKTLMEVEDNRCKEENEFWETLKEEEECMRLMGFTV</sequence>
<dbReference type="InterPro" id="IPR044808">
    <property type="entry name" value="ERF_plant"/>
</dbReference>
<dbReference type="InterPro" id="IPR036955">
    <property type="entry name" value="AP2/ERF_dom_sf"/>
</dbReference>
<evidence type="ECO:0000313" key="9">
    <source>
        <dbReference type="Proteomes" id="UP001652623"/>
    </source>
</evidence>
<dbReference type="GO" id="GO:0005634">
    <property type="term" value="C:nucleus"/>
    <property type="evidence" value="ECO:0007669"/>
    <property type="project" value="UniProtKB-SubCell"/>
</dbReference>
<dbReference type="InterPro" id="IPR016177">
    <property type="entry name" value="DNA-bd_dom_sf"/>
</dbReference>
<protein>
    <submittedName>
        <fullName evidence="10">Ethylene-responsive transcription factor ERF109</fullName>
    </submittedName>
</protein>
<dbReference type="GO" id="GO:0003700">
    <property type="term" value="F:DNA-binding transcription factor activity"/>
    <property type="evidence" value="ECO:0007669"/>
    <property type="project" value="InterPro"/>
</dbReference>
<dbReference type="PROSITE" id="PS51032">
    <property type="entry name" value="AP2_ERF"/>
    <property type="match status" value="1"/>
</dbReference>
<dbReference type="KEGG" id="zju:107424796"/>
<accession>A0A6P4AMT7</accession>
<feature type="compositionally biased region" description="Basic and acidic residues" evidence="7">
    <location>
        <begin position="195"/>
        <end position="212"/>
    </location>
</feature>
<feature type="region of interest" description="Disordered" evidence="7">
    <location>
        <begin position="112"/>
        <end position="138"/>
    </location>
</feature>
<keyword evidence="3" id="KW-0238">DNA-binding</keyword>
<name>A0A6P4AMT7_ZIZJJ</name>
<evidence type="ECO:0000256" key="6">
    <source>
        <dbReference type="ARBA" id="ARBA00024343"/>
    </source>
</evidence>
<comment type="similarity">
    <text evidence="6">Belongs to the AP2/ERF transcription factor family. ERF subfamily.</text>
</comment>
<dbReference type="SUPFAM" id="SSF54171">
    <property type="entry name" value="DNA-binding domain"/>
    <property type="match status" value="1"/>
</dbReference>
<evidence type="ECO:0000259" key="8">
    <source>
        <dbReference type="PROSITE" id="PS51032"/>
    </source>
</evidence>
<dbReference type="PANTHER" id="PTHR31190">
    <property type="entry name" value="DNA-BINDING DOMAIN"/>
    <property type="match status" value="1"/>
</dbReference>
<dbReference type="RefSeq" id="XP_015890142.2">
    <property type="nucleotide sequence ID" value="XM_016034656.4"/>
</dbReference>
<evidence type="ECO:0000256" key="4">
    <source>
        <dbReference type="ARBA" id="ARBA00023163"/>
    </source>
</evidence>
<dbReference type="GO" id="GO:0009873">
    <property type="term" value="P:ethylene-activated signaling pathway"/>
    <property type="evidence" value="ECO:0007669"/>
    <property type="project" value="InterPro"/>
</dbReference>
<dbReference type="Pfam" id="PF00847">
    <property type="entry name" value="AP2"/>
    <property type="match status" value="1"/>
</dbReference>
<keyword evidence="9" id="KW-1185">Reference proteome</keyword>
<dbReference type="GO" id="GO:0003677">
    <property type="term" value="F:DNA binding"/>
    <property type="evidence" value="ECO:0007669"/>
    <property type="project" value="UniProtKB-KW"/>
</dbReference>
<keyword evidence="5" id="KW-0539">Nucleus</keyword>
<feature type="region of interest" description="Disordered" evidence="7">
    <location>
        <begin position="195"/>
        <end position="226"/>
    </location>
</feature>
<evidence type="ECO:0000256" key="3">
    <source>
        <dbReference type="ARBA" id="ARBA00023125"/>
    </source>
</evidence>
<feature type="domain" description="AP2/ERF" evidence="8">
    <location>
        <begin position="133"/>
        <end position="190"/>
    </location>
</feature>
<evidence type="ECO:0000256" key="1">
    <source>
        <dbReference type="ARBA" id="ARBA00004123"/>
    </source>
</evidence>
<evidence type="ECO:0000256" key="2">
    <source>
        <dbReference type="ARBA" id="ARBA00023015"/>
    </source>
</evidence>
<dbReference type="Gene3D" id="3.30.730.10">
    <property type="entry name" value="AP2/ERF domain"/>
    <property type="match status" value="1"/>
</dbReference>
<reference evidence="10" key="1">
    <citation type="submission" date="2025-08" db="UniProtKB">
        <authorList>
            <consortium name="RefSeq"/>
        </authorList>
    </citation>
    <scope>IDENTIFICATION</scope>
    <source>
        <tissue evidence="10">Seedling</tissue>
    </source>
</reference>
<keyword evidence="4" id="KW-0804">Transcription</keyword>
<evidence type="ECO:0000256" key="5">
    <source>
        <dbReference type="ARBA" id="ARBA00023242"/>
    </source>
</evidence>
<dbReference type="Proteomes" id="UP001652623">
    <property type="component" value="Chromosome 7"/>
</dbReference>
<dbReference type="GeneID" id="107424796"/>
<dbReference type="CDD" id="cd00018">
    <property type="entry name" value="AP2"/>
    <property type="match status" value="1"/>
</dbReference>
<dbReference type="SMART" id="SM00380">
    <property type="entry name" value="AP2"/>
    <property type="match status" value="1"/>
</dbReference>
<evidence type="ECO:0000313" key="10">
    <source>
        <dbReference type="RefSeq" id="XP_015890142.2"/>
    </source>
</evidence>
<dbReference type="AlphaFoldDB" id="A0A6P4AMT7"/>
<dbReference type="InterPro" id="IPR001471">
    <property type="entry name" value="AP2/ERF_dom"/>
</dbReference>
<proteinExistence type="inferred from homology"/>
<evidence type="ECO:0000256" key="7">
    <source>
        <dbReference type="SAM" id="MobiDB-lite"/>
    </source>
</evidence>
<dbReference type="PRINTS" id="PR00367">
    <property type="entry name" value="ETHRSPELEMNT"/>
</dbReference>
<dbReference type="InParanoid" id="A0A6P4AMT7"/>